<dbReference type="PROSITE" id="PS51724">
    <property type="entry name" value="SPOR"/>
    <property type="match status" value="1"/>
</dbReference>
<organism evidence="3 4">
    <name type="scientific">Oikeobacillus pervagus</name>
    <dbReference type="NCBI Taxonomy" id="1325931"/>
    <lineage>
        <taxon>Bacteria</taxon>
        <taxon>Bacillati</taxon>
        <taxon>Bacillota</taxon>
        <taxon>Bacilli</taxon>
        <taxon>Bacillales</taxon>
        <taxon>Bacillaceae</taxon>
        <taxon>Oikeobacillus</taxon>
    </lineage>
</organism>
<evidence type="ECO:0000256" key="1">
    <source>
        <dbReference type="ARBA" id="ARBA00022801"/>
    </source>
</evidence>
<accession>A0AAJ1WH84</accession>
<dbReference type="SUPFAM" id="SSF110997">
    <property type="entry name" value="Sporulation related repeat"/>
    <property type="match status" value="1"/>
</dbReference>
<reference evidence="3" key="1">
    <citation type="submission" date="2023-07" db="EMBL/GenBank/DDBJ databases">
        <title>Genomic Encyclopedia of Type Strains, Phase IV (KMG-IV): sequencing the most valuable type-strain genomes for metagenomic binning, comparative biology and taxonomic classification.</title>
        <authorList>
            <person name="Goeker M."/>
        </authorList>
    </citation>
    <scope>NUCLEOTIDE SEQUENCE</scope>
    <source>
        <strain evidence="3">DSM 23947</strain>
    </source>
</reference>
<dbReference type="EMBL" id="JAUSUC010000031">
    <property type="protein sequence ID" value="MDQ0215942.1"/>
    <property type="molecule type" value="Genomic_DNA"/>
</dbReference>
<dbReference type="EC" id="3.5.1.28" evidence="3"/>
<dbReference type="GO" id="GO:0042834">
    <property type="term" value="F:peptidoglycan binding"/>
    <property type="evidence" value="ECO:0007669"/>
    <property type="project" value="InterPro"/>
</dbReference>
<dbReference type="InterPro" id="IPR050695">
    <property type="entry name" value="N-acetylmuramoyl_amidase_3"/>
</dbReference>
<comment type="caution">
    <text evidence="3">The sequence shown here is derived from an EMBL/GenBank/DDBJ whole genome shotgun (WGS) entry which is preliminary data.</text>
</comment>
<sequence>MMKMMLDAGHGYSTPGKRSPDGFREYEFNHAVANYAKDFLKQYKDITIYFAHSDQRDVPLIERTNLANHLGVDIYIAIHANAYGSSWNGAEGIETYVYPSRPSEAVALANRIQRNIVIATGRKDRGVKTADFHVLRETNMTAVLIEGGFMTNKEEANLLRSASYQKAVAEAIVKAVAEQYHLQKKENQPESPTAPPTQTSYYRVQVGAFHNKENALSLVKKLKEKGFEAYIPEKTSASNLYQVQAGAFYNKENAQDLVDQLKKIGIESFIHLD</sequence>
<dbReference type="GO" id="GO:0009253">
    <property type="term" value="P:peptidoglycan catabolic process"/>
    <property type="evidence" value="ECO:0007669"/>
    <property type="project" value="InterPro"/>
</dbReference>
<keyword evidence="4" id="KW-1185">Reference proteome</keyword>
<dbReference type="Proteomes" id="UP001237207">
    <property type="component" value="Unassembled WGS sequence"/>
</dbReference>
<evidence type="ECO:0000313" key="4">
    <source>
        <dbReference type="Proteomes" id="UP001237207"/>
    </source>
</evidence>
<dbReference type="Pfam" id="PF05036">
    <property type="entry name" value="SPOR"/>
    <property type="match status" value="1"/>
</dbReference>
<dbReference type="Gene3D" id="3.40.630.40">
    <property type="entry name" value="Zn-dependent exopeptidases"/>
    <property type="match status" value="1"/>
</dbReference>
<keyword evidence="1 3" id="KW-0378">Hydrolase</keyword>
<dbReference type="GO" id="GO:0030288">
    <property type="term" value="C:outer membrane-bounded periplasmic space"/>
    <property type="evidence" value="ECO:0007669"/>
    <property type="project" value="TreeGrafter"/>
</dbReference>
<dbReference type="GO" id="GO:0008745">
    <property type="term" value="F:N-acetylmuramoyl-L-alanine amidase activity"/>
    <property type="evidence" value="ECO:0007669"/>
    <property type="project" value="UniProtKB-EC"/>
</dbReference>
<gene>
    <name evidence="3" type="ORF">J2S13_002363</name>
</gene>
<dbReference type="SMART" id="SM00646">
    <property type="entry name" value="Ami_3"/>
    <property type="match status" value="1"/>
</dbReference>
<evidence type="ECO:0000259" key="2">
    <source>
        <dbReference type="PROSITE" id="PS51724"/>
    </source>
</evidence>
<dbReference type="InterPro" id="IPR002508">
    <property type="entry name" value="MurNAc-LAA_cat"/>
</dbReference>
<dbReference type="SUPFAM" id="SSF53187">
    <property type="entry name" value="Zn-dependent exopeptidases"/>
    <property type="match status" value="1"/>
</dbReference>
<proteinExistence type="predicted"/>
<dbReference type="Pfam" id="PF01520">
    <property type="entry name" value="Amidase_3"/>
    <property type="match status" value="1"/>
</dbReference>
<protein>
    <submittedName>
        <fullName evidence="3">N-acetylmuramoyl-L-alanine amidase</fullName>
        <ecNumber evidence="3">3.5.1.28</ecNumber>
    </submittedName>
</protein>
<dbReference type="InterPro" id="IPR036680">
    <property type="entry name" value="SPOR-like_sf"/>
</dbReference>
<dbReference type="PANTHER" id="PTHR30404:SF0">
    <property type="entry name" value="N-ACETYLMURAMOYL-L-ALANINE AMIDASE AMIC"/>
    <property type="match status" value="1"/>
</dbReference>
<dbReference type="CDD" id="cd02696">
    <property type="entry name" value="MurNAc-LAA"/>
    <property type="match status" value="1"/>
</dbReference>
<dbReference type="AlphaFoldDB" id="A0AAJ1WH84"/>
<dbReference type="InterPro" id="IPR007730">
    <property type="entry name" value="SPOR-like_dom"/>
</dbReference>
<dbReference type="Gene3D" id="3.30.70.1070">
    <property type="entry name" value="Sporulation related repeat"/>
    <property type="match status" value="1"/>
</dbReference>
<dbReference type="PANTHER" id="PTHR30404">
    <property type="entry name" value="N-ACETYLMURAMOYL-L-ALANINE AMIDASE"/>
    <property type="match status" value="1"/>
</dbReference>
<feature type="domain" description="SPOR" evidence="2">
    <location>
        <begin position="196"/>
        <end position="273"/>
    </location>
</feature>
<evidence type="ECO:0000313" key="3">
    <source>
        <dbReference type="EMBL" id="MDQ0215942.1"/>
    </source>
</evidence>
<name>A0AAJ1WH84_9BACI</name>